<evidence type="ECO:0000313" key="7">
    <source>
        <dbReference type="Proteomes" id="UP000717624"/>
    </source>
</evidence>
<name>A0A939BV55_9BACL</name>
<dbReference type="CDD" id="cd00211">
    <property type="entry name" value="PTS_IIA_fru"/>
    <property type="match status" value="1"/>
</dbReference>
<dbReference type="InterPro" id="IPR036634">
    <property type="entry name" value="PRD_sf"/>
</dbReference>
<proteinExistence type="predicted"/>
<dbReference type="PROSITE" id="PS51372">
    <property type="entry name" value="PRD_2"/>
    <property type="match status" value="2"/>
</dbReference>
<dbReference type="RefSeq" id="WP_204518062.1">
    <property type="nucleotide sequence ID" value="NZ_BAABIN010000020.1"/>
</dbReference>
<sequence length="696" mass="79611">MSQLVQTDGYVRLRDLTEKLQISRRTVYYDLEKINYWLTQNQLDPVQYVRTVGFYVTDKTKRALPAMLSEVDKGQYYFSAKERRAWLGICLLSATQPLFLQDLMDKIGVSRGTTNTELNVVKQELRSAQLIVQFNNKQGYTVVGNELDKRKMLLQYWSRILSMEWKAADSAQKVSVLCRLMERSDFLQITVEQATKIYEQIESCEQQLGIQFTDEMIDHFALSLVIICNRLRHDCCVKVDEDKKAVLRNAAEYEAARAIGEALSDMFAIRLTDDECCYLTINLLGAKRNDVNDEGNSSIEIHHLRRIIRLMVSDFEKQAYVFFQNRTAIEEQMLIHIKPAYYRIKYGLEIENPLTETIKQTYPEIFKITRKVAAHLESYTGRKASEHEIAYLAIYFGGWMKEQGSKPIQRKRALVVCGNGISTSRILQSQLESLFSAVDVVAAISLREYETHSYEVDFVVSTTPLPKRGLPVFVVSPILSDSEKEKLLSQVNALFSEQNKSNHSVKTILDIIKRHAQILDEKSLQEELTQYFQGGPQLIKEIRKPMLAELLTEEMIQLKSEVSDWREAIRLAAAPLLQQQFIEQSYIEAMIESVQEMGPYIVIAPKIAIPHARPEQGVKRLGMSMLRLERGVSFAEDGSRDVNVLIVLAAVDNETHLRALAQLSSMLSEGENLETILGATTTEPIVELIQRYSQSE</sequence>
<feature type="domain" description="PTS EIIB type-2" evidence="4">
    <location>
        <begin position="411"/>
        <end position="499"/>
    </location>
</feature>
<dbReference type="InterPro" id="IPR050661">
    <property type="entry name" value="BglG_antiterminators"/>
</dbReference>
<protein>
    <submittedName>
        <fullName evidence="6">Mannitol operon transcriptional antiterminator</fullName>
    </submittedName>
</protein>
<dbReference type="PROSITE" id="PS51094">
    <property type="entry name" value="PTS_EIIA_TYPE_2"/>
    <property type="match status" value="1"/>
</dbReference>
<dbReference type="GO" id="GO:0006355">
    <property type="term" value="P:regulation of DNA-templated transcription"/>
    <property type="evidence" value="ECO:0007669"/>
    <property type="project" value="InterPro"/>
</dbReference>
<dbReference type="InterPro" id="IPR036095">
    <property type="entry name" value="PTS_EIIB-like_sf"/>
</dbReference>
<dbReference type="EMBL" id="JAFBEB010000005">
    <property type="protein sequence ID" value="MBM7590311.1"/>
    <property type="molecule type" value="Genomic_DNA"/>
</dbReference>
<reference evidence="6" key="1">
    <citation type="submission" date="2021-01" db="EMBL/GenBank/DDBJ databases">
        <title>Genomic Encyclopedia of Type Strains, Phase IV (KMG-IV): sequencing the most valuable type-strain genomes for metagenomic binning, comparative biology and taxonomic classification.</title>
        <authorList>
            <person name="Goeker M."/>
        </authorList>
    </citation>
    <scope>NUCLEOTIDE SEQUENCE</scope>
    <source>
        <strain evidence="6">DSM 25523</strain>
    </source>
</reference>
<evidence type="ECO:0000313" key="6">
    <source>
        <dbReference type="EMBL" id="MBM7590311.1"/>
    </source>
</evidence>
<dbReference type="SUPFAM" id="SSF55804">
    <property type="entry name" value="Phoshotransferase/anion transport protein"/>
    <property type="match status" value="1"/>
</dbReference>
<keyword evidence="7" id="KW-1185">Reference proteome</keyword>
<dbReference type="InterPro" id="IPR011608">
    <property type="entry name" value="PRD"/>
</dbReference>
<evidence type="ECO:0000256" key="1">
    <source>
        <dbReference type="ARBA" id="ARBA00022679"/>
    </source>
</evidence>
<dbReference type="PROSITE" id="PS00372">
    <property type="entry name" value="PTS_EIIA_TYPE_2_HIS"/>
    <property type="match status" value="1"/>
</dbReference>
<keyword evidence="2" id="KW-0677">Repeat</keyword>
<dbReference type="GO" id="GO:0009401">
    <property type="term" value="P:phosphoenolpyruvate-dependent sugar phosphotransferase system"/>
    <property type="evidence" value="ECO:0007669"/>
    <property type="project" value="InterPro"/>
</dbReference>
<dbReference type="Pfam" id="PF00359">
    <property type="entry name" value="PTS_EIIA_2"/>
    <property type="match status" value="1"/>
</dbReference>
<keyword evidence="1" id="KW-0808">Transferase</keyword>
<dbReference type="InterPro" id="IPR002178">
    <property type="entry name" value="PTS_EIIA_type-2_dom"/>
</dbReference>
<dbReference type="InterPro" id="IPR016152">
    <property type="entry name" value="PTrfase/Anion_transptr"/>
</dbReference>
<dbReference type="InterPro" id="IPR013011">
    <property type="entry name" value="PTS_EIIB_2"/>
</dbReference>
<accession>A0A939BV55</accession>
<dbReference type="Gene3D" id="3.40.50.2300">
    <property type="match status" value="1"/>
</dbReference>
<feature type="domain" description="PTS EIIA type-2" evidence="3">
    <location>
        <begin position="549"/>
        <end position="692"/>
    </location>
</feature>
<dbReference type="GO" id="GO:0008982">
    <property type="term" value="F:protein-N(PI)-phosphohistidine-sugar phosphotransferase activity"/>
    <property type="evidence" value="ECO:0007669"/>
    <property type="project" value="InterPro"/>
</dbReference>
<comment type="caution">
    <text evidence="6">The sequence shown here is derived from an EMBL/GenBank/DDBJ whole genome shotgun (WGS) entry which is preliminary data.</text>
</comment>
<organism evidence="6 7">
    <name type="scientific">Brevibacillus fulvus</name>
    <dbReference type="NCBI Taxonomy" id="1125967"/>
    <lineage>
        <taxon>Bacteria</taxon>
        <taxon>Bacillati</taxon>
        <taxon>Bacillota</taxon>
        <taxon>Bacilli</taxon>
        <taxon>Bacillales</taxon>
        <taxon>Paenibacillaceae</taxon>
        <taxon>Brevibacillus</taxon>
    </lineage>
</organism>
<dbReference type="AlphaFoldDB" id="A0A939BV55"/>
<dbReference type="Proteomes" id="UP000717624">
    <property type="component" value="Unassembled WGS sequence"/>
</dbReference>
<evidence type="ECO:0000259" key="4">
    <source>
        <dbReference type="PROSITE" id="PS51099"/>
    </source>
</evidence>
<dbReference type="Gene3D" id="1.10.1790.10">
    <property type="entry name" value="PRD domain"/>
    <property type="match status" value="2"/>
</dbReference>
<evidence type="ECO:0000259" key="3">
    <source>
        <dbReference type="PROSITE" id="PS51094"/>
    </source>
</evidence>
<dbReference type="PANTHER" id="PTHR30185:SF9">
    <property type="entry name" value="MANNITOL-SPECIFIC PHOSPHOTRANSFERASE ENZYME IIA COMPONENT"/>
    <property type="match status" value="1"/>
</dbReference>
<dbReference type="SUPFAM" id="SSF52794">
    <property type="entry name" value="PTS system IIB component-like"/>
    <property type="match status" value="1"/>
</dbReference>
<dbReference type="PROSITE" id="PS51099">
    <property type="entry name" value="PTS_EIIB_TYPE_2"/>
    <property type="match status" value="1"/>
</dbReference>
<gene>
    <name evidence="6" type="ORF">JOD01_001915</name>
</gene>
<feature type="domain" description="PRD" evidence="5">
    <location>
        <begin position="188"/>
        <end position="293"/>
    </location>
</feature>
<dbReference type="PANTHER" id="PTHR30185">
    <property type="entry name" value="CRYPTIC BETA-GLUCOSIDE BGL OPERON ANTITERMINATOR"/>
    <property type="match status" value="1"/>
</dbReference>
<dbReference type="SUPFAM" id="SSF63520">
    <property type="entry name" value="PTS-regulatory domain, PRD"/>
    <property type="match status" value="2"/>
</dbReference>
<dbReference type="Gene3D" id="3.40.930.10">
    <property type="entry name" value="Mannitol-specific EII, Chain A"/>
    <property type="match status" value="1"/>
</dbReference>
<dbReference type="Pfam" id="PF00874">
    <property type="entry name" value="PRD"/>
    <property type="match status" value="2"/>
</dbReference>
<evidence type="ECO:0000256" key="2">
    <source>
        <dbReference type="ARBA" id="ARBA00022737"/>
    </source>
</evidence>
<dbReference type="CDD" id="cd05568">
    <property type="entry name" value="PTS_IIB_bgl_like"/>
    <property type="match status" value="1"/>
</dbReference>
<feature type="domain" description="PRD" evidence="5">
    <location>
        <begin position="299"/>
        <end position="406"/>
    </location>
</feature>
<evidence type="ECO:0000259" key="5">
    <source>
        <dbReference type="PROSITE" id="PS51372"/>
    </source>
</evidence>